<keyword evidence="2" id="KW-1133">Transmembrane helix</keyword>
<feature type="region of interest" description="Disordered" evidence="1">
    <location>
        <begin position="98"/>
        <end position="119"/>
    </location>
</feature>
<evidence type="ECO:0000313" key="4">
    <source>
        <dbReference type="Proteomes" id="UP000183898"/>
    </source>
</evidence>
<dbReference type="RefSeq" id="WP_074746775.1">
    <property type="nucleotide sequence ID" value="NZ_FOCT01000007.1"/>
</dbReference>
<evidence type="ECO:0000256" key="2">
    <source>
        <dbReference type="SAM" id="Phobius"/>
    </source>
</evidence>
<name>A0A1H8JV21_9PROT</name>
<gene>
    <name evidence="3" type="ORF">SAMN05216404_107183</name>
</gene>
<reference evidence="3 4" key="1">
    <citation type="submission" date="2016-10" db="EMBL/GenBank/DDBJ databases">
        <authorList>
            <person name="de Groot N.N."/>
        </authorList>
    </citation>
    <scope>NUCLEOTIDE SEQUENCE [LARGE SCALE GENOMIC DNA]</scope>
    <source>
        <strain evidence="3 4">Nl18</strain>
    </source>
</reference>
<keyword evidence="2" id="KW-0472">Membrane</keyword>
<dbReference type="Proteomes" id="UP000183898">
    <property type="component" value="Unassembled WGS sequence"/>
</dbReference>
<dbReference type="EMBL" id="FOCT01000007">
    <property type="protein sequence ID" value="SEN84355.1"/>
    <property type="molecule type" value="Genomic_DNA"/>
</dbReference>
<organism evidence="3 4">
    <name type="scientific">Nitrosospira multiformis</name>
    <dbReference type="NCBI Taxonomy" id="1231"/>
    <lineage>
        <taxon>Bacteria</taxon>
        <taxon>Pseudomonadati</taxon>
        <taxon>Pseudomonadota</taxon>
        <taxon>Betaproteobacteria</taxon>
        <taxon>Nitrosomonadales</taxon>
        <taxon>Nitrosomonadaceae</taxon>
        <taxon>Nitrosospira</taxon>
    </lineage>
</organism>
<evidence type="ECO:0000256" key="1">
    <source>
        <dbReference type="SAM" id="MobiDB-lite"/>
    </source>
</evidence>
<evidence type="ECO:0000313" key="3">
    <source>
        <dbReference type="EMBL" id="SEN84355.1"/>
    </source>
</evidence>
<proteinExistence type="predicted"/>
<sequence>MDLAEWTDEELDSVREKLQTWCVKRQEPTWTNKFLNWTGFMGAFSILTGLMDIFFGGPTPVNVLLVVFGSLACFSWYKGDKQRKKNIQFLEKLDQEISRRSDKSKKNPLVIGDVQEHIS</sequence>
<dbReference type="AlphaFoldDB" id="A0A1H8JV21"/>
<feature type="transmembrane region" description="Helical" evidence="2">
    <location>
        <begin position="34"/>
        <end position="55"/>
    </location>
</feature>
<keyword evidence="2" id="KW-0812">Transmembrane</keyword>
<protein>
    <submittedName>
        <fullName evidence="3">Uncharacterized protein</fullName>
    </submittedName>
</protein>
<accession>A0A1H8JV21</accession>
<feature type="transmembrane region" description="Helical" evidence="2">
    <location>
        <begin position="61"/>
        <end position="77"/>
    </location>
</feature>